<keyword evidence="3" id="KW-0375">Hydrogen ion transport</keyword>
<sequence>MPAVDPVAVAQALRDSLQALLREQGAEDQFDAVVGSFVALTRGSGPRDAEITSAVPLTPEQDAQIQRQLREKYGPALEIRFVVDESILGGLIVRVGDRVLDDSVRNRLTQVQQRMLVS</sequence>
<dbReference type="AlphaFoldDB" id="A0A6J4I2A9"/>
<dbReference type="GO" id="GO:0016787">
    <property type="term" value="F:hydrolase activity"/>
    <property type="evidence" value="ECO:0007669"/>
    <property type="project" value="UniProtKB-KW"/>
</dbReference>
<keyword evidence="6" id="KW-0139">CF(1)</keyword>
<evidence type="ECO:0000256" key="7">
    <source>
        <dbReference type="ARBA" id="ARBA00023310"/>
    </source>
</evidence>
<keyword evidence="7" id="KW-0066">ATP synthesis</keyword>
<evidence type="ECO:0000256" key="5">
    <source>
        <dbReference type="ARBA" id="ARBA00023136"/>
    </source>
</evidence>
<organism evidence="8">
    <name type="scientific">uncultured Chloroflexia bacterium</name>
    <dbReference type="NCBI Taxonomy" id="1672391"/>
    <lineage>
        <taxon>Bacteria</taxon>
        <taxon>Bacillati</taxon>
        <taxon>Chloroflexota</taxon>
        <taxon>Chloroflexia</taxon>
        <taxon>environmental samples</taxon>
    </lineage>
</organism>
<dbReference type="GO" id="GO:0045259">
    <property type="term" value="C:proton-transporting ATP synthase complex"/>
    <property type="evidence" value="ECO:0007669"/>
    <property type="project" value="UniProtKB-KW"/>
</dbReference>
<evidence type="ECO:0000313" key="8">
    <source>
        <dbReference type="EMBL" id="CAA9238475.1"/>
    </source>
</evidence>
<accession>A0A6J4I2A9</accession>
<dbReference type="GO" id="GO:0046933">
    <property type="term" value="F:proton-transporting ATP synthase activity, rotational mechanism"/>
    <property type="evidence" value="ECO:0007669"/>
    <property type="project" value="InterPro"/>
</dbReference>
<evidence type="ECO:0000256" key="2">
    <source>
        <dbReference type="ARBA" id="ARBA00022448"/>
    </source>
</evidence>
<dbReference type="PANTHER" id="PTHR11910">
    <property type="entry name" value="ATP SYNTHASE DELTA CHAIN"/>
    <property type="match status" value="1"/>
</dbReference>
<protein>
    <submittedName>
        <fullName evidence="8">ATP synthase delta chain</fullName>
        <ecNumber evidence="8">3.6.3.14</ecNumber>
    </submittedName>
</protein>
<dbReference type="InterPro" id="IPR020781">
    <property type="entry name" value="ATPase_OSCP/d_CS"/>
</dbReference>
<keyword evidence="5" id="KW-0472">Membrane</keyword>
<evidence type="ECO:0000256" key="6">
    <source>
        <dbReference type="ARBA" id="ARBA00023196"/>
    </source>
</evidence>
<name>A0A6J4I2A9_9CHLR</name>
<gene>
    <name evidence="8" type="ORF">AVDCRST_MAG93-1211</name>
</gene>
<dbReference type="PROSITE" id="PS00389">
    <property type="entry name" value="ATPASE_DELTA"/>
    <property type="match status" value="1"/>
</dbReference>
<keyword evidence="8" id="KW-0378">Hydrolase</keyword>
<dbReference type="NCBIfam" id="TIGR01145">
    <property type="entry name" value="ATP_synt_delta"/>
    <property type="match status" value="1"/>
</dbReference>
<evidence type="ECO:0000256" key="3">
    <source>
        <dbReference type="ARBA" id="ARBA00022781"/>
    </source>
</evidence>
<dbReference type="Pfam" id="PF00213">
    <property type="entry name" value="OSCP"/>
    <property type="match status" value="1"/>
</dbReference>
<comment type="subcellular location">
    <subcellularLocation>
        <location evidence="1">Membrane</location>
    </subcellularLocation>
</comment>
<dbReference type="EC" id="3.6.3.14" evidence="8"/>
<dbReference type="EMBL" id="CADCTR010000409">
    <property type="protein sequence ID" value="CAA9238475.1"/>
    <property type="molecule type" value="Genomic_DNA"/>
</dbReference>
<evidence type="ECO:0000256" key="1">
    <source>
        <dbReference type="ARBA" id="ARBA00004370"/>
    </source>
</evidence>
<reference evidence="8" key="1">
    <citation type="submission" date="2020-02" db="EMBL/GenBank/DDBJ databases">
        <authorList>
            <person name="Meier V. D."/>
        </authorList>
    </citation>
    <scope>NUCLEOTIDE SEQUENCE</scope>
    <source>
        <strain evidence="8">AVDCRST_MAG93</strain>
    </source>
</reference>
<keyword evidence="4" id="KW-0406">Ion transport</keyword>
<proteinExistence type="predicted"/>
<keyword evidence="2" id="KW-0813">Transport</keyword>
<dbReference type="InterPro" id="IPR000711">
    <property type="entry name" value="ATPase_OSCP/dsu"/>
</dbReference>
<evidence type="ECO:0000256" key="4">
    <source>
        <dbReference type="ARBA" id="ARBA00023065"/>
    </source>
</evidence>